<proteinExistence type="inferred from homology"/>
<dbReference type="PANTHER" id="PTHR30041:SF4">
    <property type="entry name" value="ARSENATE REDUCTASE"/>
    <property type="match status" value="1"/>
</dbReference>
<dbReference type="CDD" id="cd03034">
    <property type="entry name" value="ArsC_ArsC"/>
    <property type="match status" value="1"/>
</dbReference>
<dbReference type="PANTHER" id="PTHR30041">
    <property type="entry name" value="ARSENATE REDUCTASE"/>
    <property type="match status" value="1"/>
</dbReference>
<comment type="catalytic activity">
    <reaction evidence="4">
        <text>[glutaredoxin]-dithiol + arsenate + glutathione + H(+) = glutathionyl-S-S-[glutaredoxin] + arsenite + H2O</text>
        <dbReference type="Rhea" id="RHEA:22016"/>
        <dbReference type="Rhea" id="RHEA-COMP:10729"/>
        <dbReference type="Rhea" id="RHEA-COMP:17668"/>
        <dbReference type="ChEBI" id="CHEBI:15377"/>
        <dbReference type="ChEBI" id="CHEBI:15378"/>
        <dbReference type="ChEBI" id="CHEBI:29242"/>
        <dbReference type="ChEBI" id="CHEBI:29950"/>
        <dbReference type="ChEBI" id="CHEBI:48597"/>
        <dbReference type="ChEBI" id="CHEBI:57925"/>
        <dbReference type="ChEBI" id="CHEBI:146199"/>
        <dbReference type="EC" id="1.20.4.1"/>
    </reaction>
</comment>
<reference evidence="6 7" key="1">
    <citation type="submission" date="2019-03" db="EMBL/GenBank/DDBJ databases">
        <title>Genomic Encyclopedia of Type Strains, Phase IV (KMG-IV): sequencing the most valuable type-strain genomes for metagenomic binning, comparative biology and taxonomic classification.</title>
        <authorList>
            <person name="Goeker M."/>
        </authorList>
    </citation>
    <scope>NUCLEOTIDE SEQUENCE [LARGE SCALE GENOMIC DNA]</scope>
    <source>
        <strain evidence="6 7">JA181</strain>
    </source>
</reference>
<evidence type="ECO:0000256" key="3">
    <source>
        <dbReference type="PROSITE-ProRule" id="PRU01282"/>
    </source>
</evidence>
<evidence type="ECO:0000313" key="7">
    <source>
        <dbReference type="Proteomes" id="UP000295484"/>
    </source>
</evidence>
<dbReference type="NCBIfam" id="TIGR00014">
    <property type="entry name" value="arsC"/>
    <property type="match status" value="1"/>
</dbReference>
<keyword evidence="8" id="KW-1185">Reference proteome</keyword>
<organism evidence="6 7">
    <name type="scientific">Rhodovulum visakhapatnamense</name>
    <dbReference type="NCBI Taxonomy" id="364297"/>
    <lineage>
        <taxon>Bacteria</taxon>
        <taxon>Pseudomonadati</taxon>
        <taxon>Pseudomonadota</taxon>
        <taxon>Alphaproteobacteria</taxon>
        <taxon>Rhodobacterales</taxon>
        <taxon>Paracoccaceae</taxon>
        <taxon>Rhodovulum</taxon>
    </lineage>
</organism>
<reference evidence="5" key="3">
    <citation type="submission" date="2021-01" db="EMBL/GenBank/DDBJ databases">
        <authorList>
            <person name="Guzman M.S."/>
        </authorList>
    </citation>
    <scope>NUCLEOTIDE SEQUENCE</scope>
    <source>
        <strain evidence="5">AB19</strain>
    </source>
</reference>
<dbReference type="SUPFAM" id="SSF52833">
    <property type="entry name" value="Thioredoxin-like"/>
    <property type="match status" value="1"/>
</dbReference>
<dbReference type="Proteomes" id="UP000635853">
    <property type="component" value="Unassembled WGS sequence"/>
</dbReference>
<dbReference type="InterPro" id="IPR006659">
    <property type="entry name" value="Arsenate_reductase"/>
</dbReference>
<dbReference type="Pfam" id="PF03960">
    <property type="entry name" value="ArsC"/>
    <property type="match status" value="1"/>
</dbReference>
<keyword evidence="2 4" id="KW-0560">Oxidoreductase</keyword>
<protein>
    <recommendedName>
        <fullName evidence="4">Arsenate reductase</fullName>
        <ecNumber evidence="4">1.20.4.1</ecNumber>
    </recommendedName>
</protein>
<dbReference type="AlphaFoldDB" id="A0A4V3GTZ5"/>
<evidence type="ECO:0000256" key="2">
    <source>
        <dbReference type="ARBA" id="ARBA00023002"/>
    </source>
</evidence>
<gene>
    <name evidence="5" type="primary">arsC</name>
    <name evidence="6" type="ORF">EV657_111129</name>
    <name evidence="5" type="ORF">JMJ92_16885</name>
</gene>
<comment type="caution">
    <text evidence="6">The sequence shown here is derived from an EMBL/GenBank/DDBJ whole genome shotgun (WGS) entry which is preliminary data.</text>
</comment>
<dbReference type="EMBL" id="JAESIL010000088">
    <property type="protein sequence ID" value="MBL3579812.1"/>
    <property type="molecule type" value="Genomic_DNA"/>
</dbReference>
<sequence length="117" mass="13049">MTGIVIWHNPRCSKSREALRLLEETGAEPTVRRYLDVPPTEKELRETLDMLGGCAIGMMRTGEDLFSELDLTKDAPDEVLIAAMAAHPRLIERPIAMADGRAVLGRPPERVLELLED</sequence>
<dbReference type="Gene3D" id="3.40.30.10">
    <property type="entry name" value="Glutaredoxin"/>
    <property type="match status" value="1"/>
</dbReference>
<dbReference type="PROSITE" id="PS51353">
    <property type="entry name" value="ARSC"/>
    <property type="match status" value="1"/>
</dbReference>
<dbReference type="GO" id="GO:0008794">
    <property type="term" value="F:arsenate reductase (glutaredoxin) activity"/>
    <property type="evidence" value="ECO:0007669"/>
    <property type="project" value="UniProtKB-UniRule"/>
</dbReference>
<name>A0A4V3GTZ5_9RHOB</name>
<dbReference type="EMBL" id="SOEB01000011">
    <property type="protein sequence ID" value="TDX28610.1"/>
    <property type="molecule type" value="Genomic_DNA"/>
</dbReference>
<accession>A0A4V3GTZ5</accession>
<evidence type="ECO:0000313" key="6">
    <source>
        <dbReference type="EMBL" id="TDX28610.1"/>
    </source>
</evidence>
<evidence type="ECO:0000256" key="1">
    <source>
        <dbReference type="ARBA" id="ARBA00007198"/>
    </source>
</evidence>
<dbReference type="InterPro" id="IPR006660">
    <property type="entry name" value="Arsenate_reductase-like"/>
</dbReference>
<evidence type="ECO:0000256" key="4">
    <source>
        <dbReference type="RuleBase" id="RU362029"/>
    </source>
</evidence>
<evidence type="ECO:0000313" key="8">
    <source>
        <dbReference type="Proteomes" id="UP000635853"/>
    </source>
</evidence>
<dbReference type="EC" id="1.20.4.1" evidence="4"/>
<dbReference type="InterPro" id="IPR036249">
    <property type="entry name" value="Thioredoxin-like_sf"/>
</dbReference>
<dbReference type="RefSeq" id="WP_075785587.1">
    <property type="nucleotide sequence ID" value="NZ_JAESIL010000088.1"/>
</dbReference>
<reference evidence="8" key="2">
    <citation type="submission" date="2021-01" db="EMBL/GenBank/DDBJ databases">
        <title>Draft genomes of Rhodovulum sulfidophilum.</title>
        <authorList>
            <person name="Guzman M.S."/>
        </authorList>
    </citation>
    <scope>NUCLEOTIDE SEQUENCE [LARGE SCALE GENOMIC DNA]</scope>
    <source>
        <strain evidence="8">AB19</strain>
    </source>
</reference>
<dbReference type="Proteomes" id="UP000295484">
    <property type="component" value="Unassembled WGS sequence"/>
</dbReference>
<comment type="similarity">
    <text evidence="1 3 4">Belongs to the ArsC family.</text>
</comment>
<evidence type="ECO:0000313" key="5">
    <source>
        <dbReference type="EMBL" id="MBL3579812.1"/>
    </source>
</evidence>